<dbReference type="PIRSF" id="PIRSF003230">
    <property type="entry name" value="YbgC"/>
    <property type="match status" value="1"/>
</dbReference>
<dbReference type="GO" id="GO:0047617">
    <property type="term" value="F:fatty acyl-CoA hydrolase activity"/>
    <property type="evidence" value="ECO:0007669"/>
    <property type="project" value="TreeGrafter"/>
</dbReference>
<dbReference type="InterPro" id="IPR006684">
    <property type="entry name" value="YbgC/YbaW"/>
</dbReference>
<evidence type="ECO:0000313" key="4">
    <source>
        <dbReference type="Proteomes" id="UP000198858"/>
    </source>
</evidence>
<keyword evidence="4" id="KW-1185">Reference proteome</keyword>
<proteinExistence type="inferred from homology"/>
<dbReference type="SUPFAM" id="SSF54637">
    <property type="entry name" value="Thioesterase/thiol ester dehydrase-isomerase"/>
    <property type="match status" value="1"/>
</dbReference>
<evidence type="ECO:0000256" key="1">
    <source>
        <dbReference type="ARBA" id="ARBA00005953"/>
    </source>
</evidence>
<reference evidence="3 4" key="1">
    <citation type="submission" date="2016-10" db="EMBL/GenBank/DDBJ databases">
        <authorList>
            <person name="Varghese N."/>
            <person name="Submissions S."/>
        </authorList>
    </citation>
    <scope>NUCLEOTIDE SEQUENCE [LARGE SCALE GENOMIC DNA]</scope>
    <source>
        <strain evidence="3 4">Mar_2010_102</strain>
    </source>
</reference>
<dbReference type="AlphaFoldDB" id="A0A1H1L266"/>
<dbReference type="NCBIfam" id="TIGR00051">
    <property type="entry name" value="YbgC/FadM family acyl-CoA thioesterase"/>
    <property type="match status" value="1"/>
</dbReference>
<organism evidence="3 4">
    <name type="scientific">Christiangramia echinicola</name>
    <dbReference type="NCBI Taxonomy" id="279359"/>
    <lineage>
        <taxon>Bacteria</taxon>
        <taxon>Pseudomonadati</taxon>
        <taxon>Bacteroidota</taxon>
        <taxon>Flavobacteriia</taxon>
        <taxon>Flavobacteriales</taxon>
        <taxon>Flavobacteriaceae</taxon>
        <taxon>Christiangramia</taxon>
    </lineage>
</organism>
<accession>A0A1H1L266</accession>
<dbReference type="STRING" id="1250231.SAMN04488552_0469"/>
<dbReference type="InterPro" id="IPR050563">
    <property type="entry name" value="4-hydroxybenzoyl-CoA_TE"/>
</dbReference>
<comment type="similarity">
    <text evidence="1">Belongs to the 4-hydroxybenzoyl-CoA thioesterase family.</text>
</comment>
<keyword evidence="2 3" id="KW-0378">Hydrolase</keyword>
<protein>
    <submittedName>
        <fullName evidence="3">Acyl-CoA thioester hydrolase</fullName>
    </submittedName>
</protein>
<dbReference type="Proteomes" id="UP000198858">
    <property type="component" value="Chromosome I"/>
</dbReference>
<sequence>MKSHKTFVKVRYAETDQMGVVHHGNYPQYLEIARLEWLDTLGISYKNMEQEGIMLPVYELNLKYIKPVTFDDKLTIETRLHEMPNVKIIFDYSIFNQQGDLVTSATSVLVFMDSKTRRPIRCPEYILEKLRD</sequence>
<dbReference type="PANTHER" id="PTHR31793">
    <property type="entry name" value="4-HYDROXYBENZOYL-COA THIOESTERASE FAMILY MEMBER"/>
    <property type="match status" value="1"/>
</dbReference>
<dbReference type="RefSeq" id="WP_026934733.1">
    <property type="nucleotide sequence ID" value="NZ_LT629745.1"/>
</dbReference>
<dbReference type="PANTHER" id="PTHR31793:SF27">
    <property type="entry name" value="NOVEL THIOESTERASE SUPERFAMILY DOMAIN AND SAPOSIN A-TYPE DOMAIN CONTAINING PROTEIN (0610012H03RIK)"/>
    <property type="match status" value="1"/>
</dbReference>
<evidence type="ECO:0000313" key="3">
    <source>
        <dbReference type="EMBL" id="SDR68125.1"/>
    </source>
</evidence>
<evidence type="ECO:0000256" key="2">
    <source>
        <dbReference type="ARBA" id="ARBA00022801"/>
    </source>
</evidence>
<dbReference type="CDD" id="cd00586">
    <property type="entry name" value="4HBT"/>
    <property type="match status" value="1"/>
</dbReference>
<gene>
    <name evidence="3" type="ORF">SAMN04488552_0469</name>
</gene>
<dbReference type="Gene3D" id="3.10.129.10">
    <property type="entry name" value="Hotdog Thioesterase"/>
    <property type="match status" value="1"/>
</dbReference>
<dbReference type="Pfam" id="PF13279">
    <property type="entry name" value="4HBT_2"/>
    <property type="match status" value="1"/>
</dbReference>
<dbReference type="EMBL" id="LT629745">
    <property type="protein sequence ID" value="SDR68125.1"/>
    <property type="molecule type" value="Genomic_DNA"/>
</dbReference>
<name>A0A1H1L266_9FLAO</name>
<dbReference type="InterPro" id="IPR029069">
    <property type="entry name" value="HotDog_dom_sf"/>
</dbReference>